<evidence type="ECO:0000313" key="2">
    <source>
        <dbReference type="Proteomes" id="UP001359559"/>
    </source>
</evidence>
<dbReference type="Proteomes" id="UP001359559">
    <property type="component" value="Unassembled WGS sequence"/>
</dbReference>
<gene>
    <name evidence="1" type="ORF">RJT34_16730</name>
</gene>
<evidence type="ECO:0000313" key="1">
    <source>
        <dbReference type="EMBL" id="KAK7293853.1"/>
    </source>
</evidence>
<protein>
    <submittedName>
        <fullName evidence="1">Uncharacterized protein</fullName>
    </submittedName>
</protein>
<dbReference type="EMBL" id="JAYKXN010000004">
    <property type="protein sequence ID" value="KAK7293853.1"/>
    <property type="molecule type" value="Genomic_DNA"/>
</dbReference>
<comment type="caution">
    <text evidence="1">The sequence shown here is derived from an EMBL/GenBank/DDBJ whole genome shotgun (WGS) entry which is preliminary data.</text>
</comment>
<keyword evidence="2" id="KW-1185">Reference proteome</keyword>
<dbReference type="AlphaFoldDB" id="A0AAN9PCK5"/>
<proteinExistence type="predicted"/>
<sequence length="72" mass="8178">MDEKFKVFEKTKLVMSAAERSVASAQSAIMRNRYVFTGETWVTNPEKQFSALAITFSPSDEHKTKDPDALYT</sequence>
<reference evidence="1 2" key="1">
    <citation type="submission" date="2024-01" db="EMBL/GenBank/DDBJ databases">
        <title>The genomes of 5 underutilized Papilionoideae crops provide insights into root nodulation and disease resistance.</title>
        <authorList>
            <person name="Yuan L."/>
        </authorList>
    </citation>
    <scope>NUCLEOTIDE SEQUENCE [LARGE SCALE GENOMIC DNA]</scope>
    <source>
        <strain evidence="1">LY-2023</strain>
        <tissue evidence="1">Leaf</tissue>
    </source>
</reference>
<accession>A0AAN9PCK5</accession>
<organism evidence="1 2">
    <name type="scientific">Clitoria ternatea</name>
    <name type="common">Butterfly pea</name>
    <dbReference type="NCBI Taxonomy" id="43366"/>
    <lineage>
        <taxon>Eukaryota</taxon>
        <taxon>Viridiplantae</taxon>
        <taxon>Streptophyta</taxon>
        <taxon>Embryophyta</taxon>
        <taxon>Tracheophyta</taxon>
        <taxon>Spermatophyta</taxon>
        <taxon>Magnoliopsida</taxon>
        <taxon>eudicotyledons</taxon>
        <taxon>Gunneridae</taxon>
        <taxon>Pentapetalae</taxon>
        <taxon>rosids</taxon>
        <taxon>fabids</taxon>
        <taxon>Fabales</taxon>
        <taxon>Fabaceae</taxon>
        <taxon>Papilionoideae</taxon>
        <taxon>50 kb inversion clade</taxon>
        <taxon>NPAAA clade</taxon>
        <taxon>indigoferoid/millettioid clade</taxon>
        <taxon>Phaseoleae</taxon>
        <taxon>Clitoria</taxon>
    </lineage>
</organism>
<name>A0AAN9PCK5_CLITE</name>